<protein>
    <submittedName>
        <fullName evidence="2">VCBS repeat-containing protein</fullName>
    </submittedName>
</protein>
<dbReference type="Pfam" id="PF13403">
    <property type="entry name" value="Hint_2"/>
    <property type="match status" value="1"/>
</dbReference>
<organism evidence="2 3">
    <name type="scientific">Shimia haliotis</name>
    <dbReference type="NCBI Taxonomy" id="1280847"/>
    <lineage>
        <taxon>Bacteria</taxon>
        <taxon>Pseudomonadati</taxon>
        <taxon>Pseudomonadota</taxon>
        <taxon>Alphaproteobacteria</taxon>
        <taxon>Rhodobacterales</taxon>
        <taxon>Roseobacteraceae</taxon>
    </lineage>
</organism>
<name>A0A1I4FZ59_9RHOB</name>
<dbReference type="Gene3D" id="2.170.16.10">
    <property type="entry name" value="Hedgehog/Intein (Hint) domain"/>
    <property type="match status" value="1"/>
</dbReference>
<dbReference type="SUPFAM" id="SSF51294">
    <property type="entry name" value="Hedgehog/intein (Hint) domain"/>
    <property type="match status" value="1"/>
</dbReference>
<dbReference type="InterPro" id="IPR036844">
    <property type="entry name" value="Hint_dom_sf"/>
</dbReference>
<sequence length="303" mass="32531">MGIPVPDTGSVTEDSGVVGGFLSTSGDVDYWFGNDTGAWTAETIAGAYGGALVIDDDGVWTYTALNDHPAIAALNDGETLTEVFTVTSAGGTTTITITINGTTDPPCFVAGTLIDTPSGPRAVETLQIGDLVLTRDAGPQRIRWVGQSTVDTRCGDTPDALRPIRIRAHSLGQGVPDRDLLISPLHRILLTGSQAALMFGASEVLCAARHLVNGTHITQAPAGLVRYVHLFFDCHQIVTGNGLQSESFFPGKVGLDRFEEHTREELFQLFPELRTLPESYGQPARRILRGYEGRLMRLANTPR</sequence>
<dbReference type="STRING" id="1280847.SAMN04488036_1078"/>
<dbReference type="OrthoDB" id="6305173at2"/>
<evidence type="ECO:0000313" key="2">
    <source>
        <dbReference type="EMBL" id="SFL22021.1"/>
    </source>
</evidence>
<dbReference type="InterPro" id="IPR010221">
    <property type="entry name" value="VCBS_dom"/>
</dbReference>
<accession>A0A1I4FZ59</accession>
<evidence type="ECO:0000313" key="3">
    <source>
        <dbReference type="Proteomes" id="UP000198851"/>
    </source>
</evidence>
<gene>
    <name evidence="2" type="ORF">SAMN04488036_1078</name>
</gene>
<dbReference type="Proteomes" id="UP000198851">
    <property type="component" value="Unassembled WGS sequence"/>
</dbReference>
<keyword evidence="3" id="KW-1185">Reference proteome</keyword>
<feature type="domain" description="Hedgehog/Intein (Hint)" evidence="1">
    <location>
        <begin position="106"/>
        <end position="251"/>
    </location>
</feature>
<reference evidence="3" key="1">
    <citation type="submission" date="2016-10" db="EMBL/GenBank/DDBJ databases">
        <authorList>
            <person name="Varghese N."/>
            <person name="Submissions S."/>
        </authorList>
    </citation>
    <scope>NUCLEOTIDE SEQUENCE [LARGE SCALE GENOMIC DNA]</scope>
    <source>
        <strain evidence="3">DSM 28453</strain>
    </source>
</reference>
<evidence type="ECO:0000259" key="1">
    <source>
        <dbReference type="Pfam" id="PF13403"/>
    </source>
</evidence>
<dbReference type="InterPro" id="IPR028992">
    <property type="entry name" value="Hedgehog/Intein_dom"/>
</dbReference>
<dbReference type="AlphaFoldDB" id="A0A1I4FZ59"/>
<dbReference type="InterPro" id="IPR013783">
    <property type="entry name" value="Ig-like_fold"/>
</dbReference>
<proteinExistence type="predicted"/>
<dbReference type="RefSeq" id="WP_093325007.1">
    <property type="nucleotide sequence ID" value="NZ_FOSZ01000007.1"/>
</dbReference>
<dbReference type="NCBIfam" id="TIGR01965">
    <property type="entry name" value="VCBS_repeat"/>
    <property type="match status" value="1"/>
</dbReference>
<dbReference type="Gene3D" id="2.60.40.10">
    <property type="entry name" value="Immunoglobulins"/>
    <property type="match status" value="1"/>
</dbReference>
<dbReference type="EMBL" id="FOSZ01000007">
    <property type="protein sequence ID" value="SFL22021.1"/>
    <property type="molecule type" value="Genomic_DNA"/>
</dbReference>